<evidence type="ECO:0000313" key="4">
    <source>
        <dbReference type="Proteomes" id="UP000253508"/>
    </source>
</evidence>
<protein>
    <submittedName>
        <fullName evidence="3">DsbA family protein</fullName>
    </submittedName>
</protein>
<comment type="caution">
    <text evidence="3">The sequence shown here is derived from an EMBL/GenBank/DDBJ whole genome shotgun (WGS) entry which is preliminary data.</text>
</comment>
<proteinExistence type="predicted"/>
<name>A0A367XTE9_9MICO</name>
<dbReference type="CDD" id="cd02972">
    <property type="entry name" value="DsbA_family"/>
    <property type="match status" value="1"/>
</dbReference>
<dbReference type="RefSeq" id="WP_114118761.1">
    <property type="nucleotide sequence ID" value="NZ_BMHU01000007.1"/>
</dbReference>
<dbReference type="AlphaFoldDB" id="A0A367XTE9"/>
<dbReference type="Gene3D" id="3.40.30.10">
    <property type="entry name" value="Glutaredoxin"/>
    <property type="match status" value="1"/>
</dbReference>
<keyword evidence="4" id="KW-1185">Reference proteome</keyword>
<dbReference type="InterPro" id="IPR036249">
    <property type="entry name" value="Thioredoxin-like_sf"/>
</dbReference>
<keyword evidence="1" id="KW-1133">Transmembrane helix</keyword>
<evidence type="ECO:0000313" key="3">
    <source>
        <dbReference type="EMBL" id="RCK56887.1"/>
    </source>
</evidence>
<organism evidence="3 4">
    <name type="scientific">Microbacterium sorbitolivorans</name>
    <dbReference type="NCBI Taxonomy" id="1867410"/>
    <lineage>
        <taxon>Bacteria</taxon>
        <taxon>Bacillati</taxon>
        <taxon>Actinomycetota</taxon>
        <taxon>Actinomycetes</taxon>
        <taxon>Micrococcales</taxon>
        <taxon>Microbacteriaceae</taxon>
        <taxon>Microbacterium</taxon>
    </lineage>
</organism>
<dbReference type="EMBL" id="QORO01000006">
    <property type="protein sequence ID" value="RCK56887.1"/>
    <property type="molecule type" value="Genomic_DNA"/>
</dbReference>
<keyword evidence="1" id="KW-0472">Membrane</keyword>
<evidence type="ECO:0000259" key="2">
    <source>
        <dbReference type="Pfam" id="PF13462"/>
    </source>
</evidence>
<feature type="transmembrane region" description="Helical" evidence="1">
    <location>
        <begin position="12"/>
        <end position="33"/>
    </location>
</feature>
<reference evidence="3 4" key="1">
    <citation type="submission" date="2018-07" db="EMBL/GenBank/DDBJ databases">
        <title>Microbacterium endoborsara sp. nov., a novel actinobacterium isolated from Borszczowia aralocaspica.</title>
        <authorList>
            <person name="An D."/>
        </authorList>
    </citation>
    <scope>NUCLEOTIDE SEQUENCE [LARGE SCALE GENOMIC DNA]</scope>
    <source>
        <strain evidence="3 4">C1.15228</strain>
    </source>
</reference>
<gene>
    <name evidence="3" type="ORF">DTO57_13490</name>
</gene>
<feature type="domain" description="Thioredoxin-like fold" evidence="2">
    <location>
        <begin position="69"/>
        <end position="220"/>
    </location>
</feature>
<dbReference type="SUPFAM" id="SSF52833">
    <property type="entry name" value="Thioredoxin-like"/>
    <property type="match status" value="1"/>
</dbReference>
<dbReference type="OrthoDB" id="117402at2"/>
<dbReference type="Pfam" id="PF13462">
    <property type="entry name" value="Thioredoxin_4"/>
    <property type="match status" value="1"/>
</dbReference>
<dbReference type="InterPro" id="IPR012336">
    <property type="entry name" value="Thioredoxin-like_fold"/>
</dbReference>
<accession>A0A367XTE9</accession>
<evidence type="ECO:0000256" key="1">
    <source>
        <dbReference type="SAM" id="Phobius"/>
    </source>
</evidence>
<sequence length="236" mass="24838">MAAAAKNRSLFAVIISIVVVVAVVAVAVLVYMMNRQATAPAAAPTSADGATASVTIDQESGAIRVGSGDQTVTEYIDFMCPVCNSAHAAYDDTLSELISNDTITLEIIPTNLLDNYSQGTKYSSRAASAAYCVAENDPDAFYPYMDLLFDNQPSENTEGLTNDELVKLAERAGATNSSSCITDETYADFAAQQTTNMPIMPGASGRATPTILVNDEFVSVASTGFNAENDLVANLD</sequence>
<keyword evidence="1" id="KW-0812">Transmembrane</keyword>
<dbReference type="Proteomes" id="UP000253508">
    <property type="component" value="Unassembled WGS sequence"/>
</dbReference>